<dbReference type="Proteomes" id="UP000180280">
    <property type="component" value="Unassembled WGS sequence"/>
</dbReference>
<proteinExistence type="predicted"/>
<feature type="transmembrane region" description="Helical" evidence="1">
    <location>
        <begin position="125"/>
        <end position="146"/>
    </location>
</feature>
<dbReference type="PANTHER" id="PTHR23028">
    <property type="entry name" value="ACETYLTRANSFERASE"/>
    <property type="match status" value="1"/>
</dbReference>
<gene>
    <name evidence="3" type="ORF">BI344_00410</name>
</gene>
<evidence type="ECO:0000313" key="4">
    <source>
        <dbReference type="Proteomes" id="UP000180280"/>
    </source>
</evidence>
<name>A0ABX3CI84_9NEIS</name>
<protein>
    <recommendedName>
        <fullName evidence="2">Acyltransferase 3 domain-containing protein</fullName>
    </recommendedName>
</protein>
<feature type="transmembrane region" description="Helical" evidence="1">
    <location>
        <begin position="6"/>
        <end position="30"/>
    </location>
</feature>
<evidence type="ECO:0000313" key="3">
    <source>
        <dbReference type="EMBL" id="OHX22055.1"/>
    </source>
</evidence>
<feature type="domain" description="Acyltransferase 3" evidence="2">
    <location>
        <begin position="22"/>
        <end position="212"/>
    </location>
</feature>
<keyword evidence="4" id="KW-1185">Reference proteome</keyword>
<dbReference type="EMBL" id="MKCT01000001">
    <property type="protein sequence ID" value="OHX22055.1"/>
    <property type="molecule type" value="Genomic_DNA"/>
</dbReference>
<dbReference type="PANTHER" id="PTHR23028:SF53">
    <property type="entry name" value="ACYL_TRANSF_3 DOMAIN-CONTAINING PROTEIN"/>
    <property type="match status" value="1"/>
</dbReference>
<accession>A0ABX3CI84</accession>
<comment type="caution">
    <text evidence="3">The sequence shown here is derived from an EMBL/GenBank/DDBJ whole genome shotgun (WGS) entry which is preliminary data.</text>
</comment>
<keyword evidence="1" id="KW-0812">Transmembrane</keyword>
<feature type="transmembrane region" description="Helical" evidence="1">
    <location>
        <begin position="167"/>
        <end position="184"/>
    </location>
</feature>
<sequence>MELRAFYILRFARILLPLLLALAVEEMFYLTLPLLCPLLGRTWMLALVCLGLVIAGPLYRAANLNNEIFYLYGYFACFDAIAIGCLAALLSHRVTLSDRTAAGLRLLAALSISAVYLQGIDGHQIAGFSLLALTSACWLIGSAHASSPGIWRLRLSAPLRWLGRRSYELYLFHIIVLALLRNLVNKDQLSFATGLPWLAVFLLLSMLTATLVARLVTDPANAALRRRGLDARGYRRIEIAR</sequence>
<feature type="transmembrane region" description="Helical" evidence="1">
    <location>
        <begin position="68"/>
        <end position="90"/>
    </location>
</feature>
<reference evidence="3 4" key="1">
    <citation type="submission" date="2016-09" db="EMBL/GenBank/DDBJ databases">
        <title>Chromobacterium muskegensis sp. nov., an insecticidal bacterium isolated from Sphagnum bogs.</title>
        <authorList>
            <person name="Sparks M.E."/>
            <person name="Blackburn M.B."/>
            <person name="Gundersen-Rindal D.E."/>
            <person name="Mitchell A."/>
            <person name="Farrar R."/>
            <person name="Kuhar D."/>
        </authorList>
    </citation>
    <scope>NUCLEOTIDE SEQUENCE [LARGE SCALE GENOMIC DNA]</scope>
    <source>
        <strain evidence="3 4">14B-1</strain>
    </source>
</reference>
<dbReference type="InterPro" id="IPR002656">
    <property type="entry name" value="Acyl_transf_3_dom"/>
</dbReference>
<evidence type="ECO:0000259" key="2">
    <source>
        <dbReference type="Pfam" id="PF01757"/>
    </source>
</evidence>
<keyword evidence="1" id="KW-1133">Transmembrane helix</keyword>
<dbReference type="Pfam" id="PF01757">
    <property type="entry name" value="Acyl_transf_3"/>
    <property type="match status" value="1"/>
</dbReference>
<feature type="transmembrane region" description="Helical" evidence="1">
    <location>
        <begin position="42"/>
        <end position="62"/>
    </location>
</feature>
<organism evidence="3 4">
    <name type="scientific">Chromobacterium sphagni</name>
    <dbReference type="NCBI Taxonomy" id="1903179"/>
    <lineage>
        <taxon>Bacteria</taxon>
        <taxon>Pseudomonadati</taxon>
        <taxon>Pseudomonadota</taxon>
        <taxon>Betaproteobacteria</taxon>
        <taxon>Neisseriales</taxon>
        <taxon>Chromobacteriaceae</taxon>
        <taxon>Chromobacterium</taxon>
    </lineage>
</organism>
<dbReference type="InterPro" id="IPR050879">
    <property type="entry name" value="Acyltransferase_3"/>
</dbReference>
<evidence type="ECO:0000256" key="1">
    <source>
        <dbReference type="SAM" id="Phobius"/>
    </source>
</evidence>
<feature type="transmembrane region" description="Helical" evidence="1">
    <location>
        <begin position="196"/>
        <end position="217"/>
    </location>
</feature>
<keyword evidence="1" id="KW-0472">Membrane</keyword>